<keyword evidence="3" id="KW-1185">Reference proteome</keyword>
<dbReference type="EMBL" id="KN823004">
    <property type="protein sequence ID" value="KIO27715.1"/>
    <property type="molecule type" value="Genomic_DNA"/>
</dbReference>
<evidence type="ECO:0000259" key="1">
    <source>
        <dbReference type="PROSITE" id="PS50011"/>
    </source>
</evidence>
<evidence type="ECO:0000313" key="2">
    <source>
        <dbReference type="EMBL" id="KIO27715.1"/>
    </source>
</evidence>
<dbReference type="PROSITE" id="PS50011">
    <property type="entry name" value="PROTEIN_KINASE_DOM"/>
    <property type="match status" value="1"/>
</dbReference>
<dbReference type="AlphaFoldDB" id="A0A0C3QB91"/>
<dbReference type="InterPro" id="IPR001245">
    <property type="entry name" value="Ser-Thr/Tyr_kinase_cat_dom"/>
</dbReference>
<dbReference type="InterPro" id="IPR000719">
    <property type="entry name" value="Prot_kinase_dom"/>
</dbReference>
<reference evidence="3" key="2">
    <citation type="submission" date="2015-01" db="EMBL/GenBank/DDBJ databases">
        <title>Evolutionary Origins and Diversification of the Mycorrhizal Mutualists.</title>
        <authorList>
            <consortium name="DOE Joint Genome Institute"/>
            <consortium name="Mycorrhizal Genomics Consortium"/>
            <person name="Kohler A."/>
            <person name="Kuo A."/>
            <person name="Nagy L.G."/>
            <person name="Floudas D."/>
            <person name="Copeland A."/>
            <person name="Barry K.W."/>
            <person name="Cichocki N."/>
            <person name="Veneault-Fourrey C."/>
            <person name="LaButti K."/>
            <person name="Lindquist E.A."/>
            <person name="Lipzen A."/>
            <person name="Lundell T."/>
            <person name="Morin E."/>
            <person name="Murat C."/>
            <person name="Riley R."/>
            <person name="Ohm R."/>
            <person name="Sun H."/>
            <person name="Tunlid A."/>
            <person name="Henrissat B."/>
            <person name="Grigoriev I.V."/>
            <person name="Hibbett D.S."/>
            <person name="Martin F."/>
        </authorList>
    </citation>
    <scope>NUCLEOTIDE SEQUENCE [LARGE SCALE GENOMIC DNA]</scope>
    <source>
        <strain evidence="3">MUT 4182</strain>
    </source>
</reference>
<dbReference type="GO" id="GO:0005524">
    <property type="term" value="F:ATP binding"/>
    <property type="evidence" value="ECO:0007669"/>
    <property type="project" value="InterPro"/>
</dbReference>
<feature type="domain" description="Protein kinase" evidence="1">
    <location>
        <begin position="1"/>
        <end position="220"/>
    </location>
</feature>
<organism evidence="2 3">
    <name type="scientific">Tulasnella calospora MUT 4182</name>
    <dbReference type="NCBI Taxonomy" id="1051891"/>
    <lineage>
        <taxon>Eukaryota</taxon>
        <taxon>Fungi</taxon>
        <taxon>Dikarya</taxon>
        <taxon>Basidiomycota</taxon>
        <taxon>Agaricomycotina</taxon>
        <taxon>Agaricomycetes</taxon>
        <taxon>Cantharellales</taxon>
        <taxon>Tulasnellaceae</taxon>
        <taxon>Tulasnella</taxon>
    </lineage>
</organism>
<dbReference type="SMART" id="SM00220">
    <property type="entry name" value="S_TKc"/>
    <property type="match status" value="1"/>
</dbReference>
<feature type="non-terminal residue" evidence="2">
    <location>
        <position position="1"/>
    </location>
</feature>
<protein>
    <recommendedName>
        <fullName evidence="1">Protein kinase domain-containing protein</fullName>
    </recommendedName>
</protein>
<dbReference type="Proteomes" id="UP000054248">
    <property type="component" value="Unassembled WGS sequence"/>
</dbReference>
<dbReference type="InterPro" id="IPR011009">
    <property type="entry name" value="Kinase-like_dom_sf"/>
</dbReference>
<accession>A0A0C3QB91</accession>
<proteinExistence type="predicted"/>
<dbReference type="PANTHER" id="PTHR44329">
    <property type="entry name" value="SERINE/THREONINE-PROTEIN KINASE TNNI3K-RELATED"/>
    <property type="match status" value="1"/>
</dbReference>
<dbReference type="OrthoDB" id="346907at2759"/>
<dbReference type="Pfam" id="PF07714">
    <property type="entry name" value="PK_Tyr_Ser-Thr"/>
    <property type="match status" value="1"/>
</dbReference>
<dbReference type="Gene3D" id="1.10.510.10">
    <property type="entry name" value="Transferase(Phosphotransferase) domain 1"/>
    <property type="match status" value="1"/>
</dbReference>
<reference evidence="2 3" key="1">
    <citation type="submission" date="2014-04" db="EMBL/GenBank/DDBJ databases">
        <authorList>
            <consortium name="DOE Joint Genome Institute"/>
            <person name="Kuo A."/>
            <person name="Girlanda M."/>
            <person name="Perotto S."/>
            <person name="Kohler A."/>
            <person name="Nagy L.G."/>
            <person name="Floudas D."/>
            <person name="Copeland A."/>
            <person name="Barry K.W."/>
            <person name="Cichocki N."/>
            <person name="Veneault-Fourrey C."/>
            <person name="LaButti K."/>
            <person name="Lindquist E.A."/>
            <person name="Lipzen A."/>
            <person name="Lundell T."/>
            <person name="Morin E."/>
            <person name="Murat C."/>
            <person name="Sun H."/>
            <person name="Tunlid A."/>
            <person name="Henrissat B."/>
            <person name="Grigoriev I.V."/>
            <person name="Hibbett D.S."/>
            <person name="Martin F."/>
            <person name="Nordberg H.P."/>
            <person name="Cantor M.N."/>
            <person name="Hua S.X."/>
        </authorList>
    </citation>
    <scope>NUCLEOTIDE SEQUENCE [LARGE SCALE GENOMIC DNA]</scope>
    <source>
        <strain evidence="2 3">MUT 4182</strain>
    </source>
</reference>
<dbReference type="PROSITE" id="PS00108">
    <property type="entry name" value="PROTEIN_KINASE_ST"/>
    <property type="match status" value="1"/>
</dbReference>
<dbReference type="InterPro" id="IPR008271">
    <property type="entry name" value="Ser/Thr_kinase_AS"/>
</dbReference>
<evidence type="ECO:0000313" key="3">
    <source>
        <dbReference type="Proteomes" id="UP000054248"/>
    </source>
</evidence>
<name>A0A0C3QB91_9AGAM</name>
<dbReference type="InterPro" id="IPR051681">
    <property type="entry name" value="Ser/Thr_Kinases-Pseudokinases"/>
</dbReference>
<dbReference type="GO" id="GO:0004674">
    <property type="term" value="F:protein serine/threonine kinase activity"/>
    <property type="evidence" value="ECO:0007669"/>
    <property type="project" value="TreeGrafter"/>
</dbReference>
<sequence>RIAREAFVWSRIQHRNLHPLLDYHSQPRPRFISPWCRHGNLMDYIRANPSLSRLDKLQLIYQAAYGLEHLHSRTPPICHADIKPENVLVNDWREAALSDFGLSRVLHGLEIPSGFTTSGVAKGTLNYIASELWAEETPTCNSDVYAFGGLILTVMSGKAPFCGLQDHIVVARVVQGEPPRPEDHPDLPQSDPLWSLMRRCWDHCSTARPTMRKVLWEVRLQRSSVLDPPY</sequence>
<gene>
    <name evidence="2" type="ORF">M407DRAFT_72743</name>
</gene>
<dbReference type="PIRSF" id="PIRSF000654">
    <property type="entry name" value="Integrin-linked_kinase"/>
    <property type="match status" value="1"/>
</dbReference>
<dbReference type="SUPFAM" id="SSF56112">
    <property type="entry name" value="Protein kinase-like (PK-like)"/>
    <property type="match status" value="1"/>
</dbReference>
<dbReference type="HOGENOM" id="CLU_000288_7_18_1"/>